<evidence type="ECO:0000313" key="3">
    <source>
        <dbReference type="EMBL" id="EEH13933.1"/>
    </source>
</evidence>
<feature type="chain" id="PRO_5002896927" description="Peptidoglycan binding-like domain-containing protein" evidence="1">
    <location>
        <begin position="32"/>
        <end position="220"/>
    </location>
</feature>
<keyword evidence="1" id="KW-0732">Signal</keyword>
<dbReference type="Pfam" id="PF01471">
    <property type="entry name" value="PG_binding_1"/>
    <property type="match status" value="1"/>
</dbReference>
<gene>
    <name evidence="3" type="ORF">BCETI_6000928</name>
</gene>
<dbReference type="SUPFAM" id="SSF47090">
    <property type="entry name" value="PGBD-like"/>
    <property type="match status" value="1"/>
</dbReference>
<protein>
    <recommendedName>
        <fullName evidence="2">Peptidoglycan binding-like domain-containing protein</fullName>
    </recommendedName>
</protein>
<sequence>MSYTSRHWPQARQLTLLIVTAIAIIAGSQSASPATSDGSFAVRGIGAQPCKVINETAQDKVPDDLVQLSGAWIAGYVSQYNRSTANLYEAMPIVDNQVLGRMAIHLCQSNPDLLFEGIAATLVRLFFRMSLPKNSPVLEISYDKKTTLVRRAVLRLAQDELIKLGYLTDSDADGEYGPLTRFALTKFQQAKGIQQTGLPDSVTLVRLFIPDGQSQPASSK</sequence>
<dbReference type="Gene3D" id="1.10.101.10">
    <property type="entry name" value="PGBD-like superfamily/PGBD"/>
    <property type="match status" value="1"/>
</dbReference>
<dbReference type="Proteomes" id="UP000003678">
    <property type="component" value="Unassembled WGS sequence"/>
</dbReference>
<evidence type="ECO:0000313" key="4">
    <source>
        <dbReference type="Proteomes" id="UP000003678"/>
    </source>
</evidence>
<dbReference type="InterPro" id="IPR002477">
    <property type="entry name" value="Peptidoglycan-bd-like"/>
</dbReference>
<dbReference type="InterPro" id="IPR036366">
    <property type="entry name" value="PGBDSf"/>
</dbReference>
<comment type="caution">
    <text evidence="3">The sequence shown here is derived from an EMBL/GenBank/DDBJ whole genome shotgun (WGS) entry which is preliminary data.</text>
</comment>
<dbReference type="AlphaFoldDB" id="C0GAG9"/>
<evidence type="ECO:0000256" key="1">
    <source>
        <dbReference type="SAM" id="SignalP"/>
    </source>
</evidence>
<dbReference type="InterPro" id="IPR036365">
    <property type="entry name" value="PGBD-like_sf"/>
</dbReference>
<organism evidence="3 4">
    <name type="scientific">Brucella ceti str. Cudo</name>
    <dbReference type="NCBI Taxonomy" id="595497"/>
    <lineage>
        <taxon>Bacteria</taxon>
        <taxon>Pseudomonadati</taxon>
        <taxon>Pseudomonadota</taxon>
        <taxon>Alphaproteobacteria</taxon>
        <taxon>Hyphomicrobiales</taxon>
        <taxon>Brucellaceae</taxon>
        <taxon>Brucella/Ochrobactrum group</taxon>
        <taxon>Brucella</taxon>
    </lineage>
</organism>
<name>C0GAG9_9HYPH</name>
<dbReference type="EMBL" id="ACJD01000006">
    <property type="protein sequence ID" value="EEH13933.1"/>
    <property type="molecule type" value="Genomic_DNA"/>
</dbReference>
<proteinExistence type="predicted"/>
<feature type="domain" description="Peptidoglycan binding-like" evidence="2">
    <location>
        <begin position="154"/>
        <end position="207"/>
    </location>
</feature>
<evidence type="ECO:0000259" key="2">
    <source>
        <dbReference type="Pfam" id="PF01471"/>
    </source>
</evidence>
<accession>C0GAG9</accession>
<feature type="signal peptide" evidence="1">
    <location>
        <begin position="1"/>
        <end position="31"/>
    </location>
</feature>
<reference evidence="3 4" key="1">
    <citation type="submission" date="2009-03" db="EMBL/GenBank/DDBJ databases">
        <authorList>
            <person name="Setubal J.C."/>
            <person name="Boyle S."/>
            <person name="Crasta O.R."/>
            <person name="Gillespie J.J."/>
            <person name="Kenyon R.W."/>
            <person name="Lu J."/>
            <person name="Mane S."/>
            <person name="Nagrani S."/>
            <person name="Shallom J.M."/>
            <person name="Shallom S."/>
            <person name="Shukla M."/>
            <person name="Snyder E.E."/>
            <person name="Sobral B.W."/>
            <person name="Wattam A.R."/>
            <person name="Will R."/>
            <person name="Williams K."/>
            <person name="Yoo H."/>
            <person name="Bruce D.H."/>
            <person name="Detter C."/>
            <person name="Munk C."/>
            <person name="Brettin T.S."/>
            <person name="Ficht T."/>
        </authorList>
    </citation>
    <scope>NUCLEOTIDE SEQUENCE [LARGE SCALE GENOMIC DNA]</scope>
    <source>
        <strain evidence="3 4">Cudo</strain>
    </source>
</reference>